<reference evidence="5" key="1">
    <citation type="submission" date="2016-10" db="EMBL/GenBank/DDBJ databases">
        <authorList>
            <person name="Varghese N."/>
            <person name="Submissions S."/>
        </authorList>
    </citation>
    <scope>NUCLEOTIDE SEQUENCE [LARGE SCALE GENOMIC DNA]</scope>
    <source>
        <strain evidence="5">DSM 527</strain>
    </source>
</reference>
<evidence type="ECO:0000256" key="1">
    <source>
        <dbReference type="ARBA" id="ARBA00005336"/>
    </source>
</evidence>
<dbReference type="GO" id="GO:0009251">
    <property type="term" value="P:glucan catabolic process"/>
    <property type="evidence" value="ECO:0007669"/>
    <property type="project" value="TreeGrafter"/>
</dbReference>
<dbReference type="PANTHER" id="PTHR30620:SF123">
    <property type="entry name" value="BETA-XYLOSIDASE"/>
    <property type="match status" value="1"/>
</dbReference>
<dbReference type="InterPro" id="IPR001764">
    <property type="entry name" value="Glyco_hydro_3_N"/>
</dbReference>
<gene>
    <name evidence="4" type="ORF">SAMN04488121_101790</name>
</gene>
<dbReference type="STRING" id="104663.SAMN04488121_101790"/>
<dbReference type="InterPro" id="IPR051915">
    <property type="entry name" value="Cellulose_Degrad_GH3"/>
</dbReference>
<organism evidence="4 5">
    <name type="scientific">Chitinophaga filiformis</name>
    <name type="common">Myxococcus filiformis</name>
    <name type="synonym">Flexibacter filiformis</name>
    <dbReference type="NCBI Taxonomy" id="104663"/>
    <lineage>
        <taxon>Bacteria</taxon>
        <taxon>Pseudomonadati</taxon>
        <taxon>Bacteroidota</taxon>
        <taxon>Chitinophagia</taxon>
        <taxon>Chitinophagales</taxon>
        <taxon>Chitinophagaceae</taxon>
        <taxon>Chitinophaga</taxon>
    </lineage>
</organism>
<dbReference type="InterPro" id="IPR017853">
    <property type="entry name" value="GH"/>
</dbReference>
<dbReference type="SMART" id="SM01217">
    <property type="entry name" value="Fn3_like"/>
    <property type="match status" value="1"/>
</dbReference>
<dbReference type="AlphaFoldDB" id="A0A1G7IBM9"/>
<dbReference type="InterPro" id="IPR002772">
    <property type="entry name" value="Glyco_hydro_3_C"/>
</dbReference>
<dbReference type="InterPro" id="IPR036962">
    <property type="entry name" value="Glyco_hydro_3_N_sf"/>
</dbReference>
<evidence type="ECO:0000313" key="5">
    <source>
        <dbReference type="Proteomes" id="UP000199045"/>
    </source>
</evidence>
<sequence>MRTKNIAISRSYLMIFIMILGLGSPALGQVKKGNTSTVLYKNPSAPVDARVKDLLKRMTLEEKVGQLCTLLGWDMYDKQGDSVGVSEAFKTVISKRYIGSFWATLRADPWTKKTLVTGLTPKLSAKATNALQKYMMENTRLGIPLLLAEECPHGHMAIGTTVFSTSIGQASTWDPALIQEMAATIAKEARLQGAHIGYGPVLDLVREPRWSRLEETYGEDPYLISQMGVSMVKGFQGSNINSGRNVISTLKHFTAYGSPEGGHNGGIALTGLRDLYSSYLPPFQAAIKAGALSIMASYNSIDGIPCSSNSFLLKDVLVKQWGFKGFTVSDLGGIPGVRSNHHVAATIEEAATLSINAGLDADLGGEAYGDALIKAVNEKKVTLATLDTAVAHVLRLKFAMGLFEHPYVDADVAEKSVGTAENKALAKRVAAESIVLMKNENGLLPLNKTIKHLAVIGPNADNIYNQLGDYTAPQPQEKIVTVLEGIKAKVSPDTKVTYVKGCAIRDTAHASINEAVAAAQQADAVVMVLGGSSARDFETSYQSTGAAEVKSAEVAVSDMESGEGYDRVSLDLMGLQSRLLERIVATGKPVVLVLIEGRPLNINWAAQHVPAIVNAWYPGQEGGNAVADVLFGDYNPAGRLPVSIPKSVGQLPVYYNYKNASRHDYVEMDAKPLYSFGHGLSYSTFDYQNLKTNVQAAGNNLKVSVTFTLKNTSKVAGDEVAQLYVRDDASSVVTAVKQLKKFRRIHLAAGEQQEVTFELLPEDLRLLNVDMKWVVEPGTFSVMVGASSEDIRVKGSFEVKQQVLCKY</sequence>
<dbReference type="SUPFAM" id="SSF51445">
    <property type="entry name" value="(Trans)glycosidases"/>
    <property type="match status" value="1"/>
</dbReference>
<accession>A0A1G7IBM9</accession>
<comment type="similarity">
    <text evidence="1">Belongs to the glycosyl hydrolase 3 family.</text>
</comment>
<dbReference type="InterPro" id="IPR036881">
    <property type="entry name" value="Glyco_hydro_3_C_sf"/>
</dbReference>
<evidence type="ECO:0000259" key="3">
    <source>
        <dbReference type="SMART" id="SM01217"/>
    </source>
</evidence>
<dbReference type="FunFam" id="2.60.40.10:FF:000495">
    <property type="entry name" value="Periplasmic beta-glucosidase"/>
    <property type="match status" value="1"/>
</dbReference>
<dbReference type="EMBL" id="FNBN01000001">
    <property type="protein sequence ID" value="SDF10130.1"/>
    <property type="molecule type" value="Genomic_DNA"/>
</dbReference>
<dbReference type="GO" id="GO:0008422">
    <property type="term" value="F:beta-glucosidase activity"/>
    <property type="evidence" value="ECO:0007669"/>
    <property type="project" value="UniProtKB-ARBA"/>
</dbReference>
<keyword evidence="2" id="KW-0378">Hydrolase</keyword>
<dbReference type="Gene3D" id="3.40.50.1700">
    <property type="entry name" value="Glycoside hydrolase family 3 C-terminal domain"/>
    <property type="match status" value="1"/>
</dbReference>
<dbReference type="Pfam" id="PF01915">
    <property type="entry name" value="Glyco_hydro_3_C"/>
    <property type="match status" value="1"/>
</dbReference>
<evidence type="ECO:0000313" key="4">
    <source>
        <dbReference type="EMBL" id="SDF10130.1"/>
    </source>
</evidence>
<dbReference type="InterPro" id="IPR013783">
    <property type="entry name" value="Ig-like_fold"/>
</dbReference>
<dbReference type="OrthoDB" id="721009at2"/>
<dbReference type="Gene3D" id="2.60.40.10">
    <property type="entry name" value="Immunoglobulins"/>
    <property type="match status" value="1"/>
</dbReference>
<dbReference type="InterPro" id="IPR026891">
    <property type="entry name" value="Fn3-like"/>
</dbReference>
<dbReference type="FunFam" id="3.40.50.1700:FF:000016">
    <property type="entry name" value="Periplasmic beta-glucosidase, xylosidase/arabinosidase"/>
    <property type="match status" value="1"/>
</dbReference>
<dbReference type="Pfam" id="PF14310">
    <property type="entry name" value="Fn3-like"/>
    <property type="match status" value="1"/>
</dbReference>
<name>A0A1G7IBM9_CHIFI</name>
<dbReference type="PRINTS" id="PR00133">
    <property type="entry name" value="GLHYDRLASE3"/>
</dbReference>
<evidence type="ECO:0000256" key="2">
    <source>
        <dbReference type="ARBA" id="ARBA00022801"/>
    </source>
</evidence>
<protein>
    <submittedName>
        <fullName evidence="4">Beta-glucosidase</fullName>
    </submittedName>
</protein>
<dbReference type="SUPFAM" id="SSF52279">
    <property type="entry name" value="Beta-D-glucan exohydrolase, C-terminal domain"/>
    <property type="match status" value="1"/>
</dbReference>
<proteinExistence type="inferred from homology"/>
<dbReference type="PANTHER" id="PTHR30620">
    <property type="entry name" value="PERIPLASMIC BETA-GLUCOSIDASE-RELATED"/>
    <property type="match status" value="1"/>
</dbReference>
<dbReference type="Proteomes" id="UP000199045">
    <property type="component" value="Unassembled WGS sequence"/>
</dbReference>
<dbReference type="Pfam" id="PF00933">
    <property type="entry name" value="Glyco_hydro_3"/>
    <property type="match status" value="1"/>
</dbReference>
<dbReference type="Gene3D" id="3.20.20.300">
    <property type="entry name" value="Glycoside hydrolase, family 3, N-terminal domain"/>
    <property type="match status" value="1"/>
</dbReference>
<feature type="domain" description="Fibronectin type III-like" evidence="3">
    <location>
        <begin position="719"/>
        <end position="788"/>
    </location>
</feature>